<feature type="transmembrane region" description="Helical" evidence="7">
    <location>
        <begin position="241"/>
        <end position="266"/>
    </location>
</feature>
<dbReference type="AlphaFoldDB" id="A0A8H7A5V5"/>
<organism evidence="9 10">
    <name type="scientific">Endocarpon pusillum</name>
    <dbReference type="NCBI Taxonomy" id="364733"/>
    <lineage>
        <taxon>Eukaryota</taxon>
        <taxon>Fungi</taxon>
        <taxon>Dikarya</taxon>
        <taxon>Ascomycota</taxon>
        <taxon>Pezizomycotina</taxon>
        <taxon>Eurotiomycetes</taxon>
        <taxon>Chaetothyriomycetidae</taxon>
        <taxon>Verrucariales</taxon>
        <taxon>Verrucariaceae</taxon>
        <taxon>Endocarpon</taxon>
    </lineage>
</organism>
<keyword evidence="4 7" id="KW-1133">Transmembrane helix</keyword>
<feature type="compositionally biased region" description="Basic and acidic residues" evidence="6">
    <location>
        <begin position="1"/>
        <end position="21"/>
    </location>
</feature>
<dbReference type="EMBL" id="JAACFV010000191">
    <property type="protein sequence ID" value="KAF7503205.1"/>
    <property type="molecule type" value="Genomic_DNA"/>
</dbReference>
<dbReference type="InterPro" id="IPR036259">
    <property type="entry name" value="MFS_trans_sf"/>
</dbReference>
<feature type="transmembrane region" description="Helical" evidence="7">
    <location>
        <begin position="150"/>
        <end position="170"/>
    </location>
</feature>
<evidence type="ECO:0000256" key="4">
    <source>
        <dbReference type="ARBA" id="ARBA00022989"/>
    </source>
</evidence>
<feature type="transmembrane region" description="Helical" evidence="7">
    <location>
        <begin position="517"/>
        <end position="540"/>
    </location>
</feature>
<evidence type="ECO:0000256" key="2">
    <source>
        <dbReference type="ARBA" id="ARBA00008335"/>
    </source>
</evidence>
<accession>A0A8H7A5V5</accession>
<evidence type="ECO:0000256" key="6">
    <source>
        <dbReference type="SAM" id="MobiDB-lite"/>
    </source>
</evidence>
<evidence type="ECO:0000256" key="5">
    <source>
        <dbReference type="ARBA" id="ARBA00023136"/>
    </source>
</evidence>
<dbReference type="GO" id="GO:0042908">
    <property type="term" value="P:xenobiotic transport"/>
    <property type="evidence" value="ECO:0007669"/>
    <property type="project" value="UniProtKB-ARBA"/>
</dbReference>
<dbReference type="PROSITE" id="PS50850">
    <property type="entry name" value="MFS"/>
    <property type="match status" value="1"/>
</dbReference>
<dbReference type="OrthoDB" id="3561359at2759"/>
<feature type="transmembrane region" description="Helical" evidence="7">
    <location>
        <begin position="380"/>
        <end position="404"/>
    </location>
</feature>
<keyword evidence="5 7" id="KW-0472">Membrane</keyword>
<dbReference type="FunFam" id="1.20.1250.20:FF:000082">
    <property type="entry name" value="MFS multidrug transporter, putative"/>
    <property type="match status" value="1"/>
</dbReference>
<feature type="transmembrane region" description="Helical" evidence="7">
    <location>
        <begin position="338"/>
        <end position="368"/>
    </location>
</feature>
<comment type="subcellular location">
    <subcellularLocation>
        <location evidence="1">Cell membrane</location>
        <topology evidence="1">Multi-pass membrane protein</topology>
    </subcellularLocation>
</comment>
<dbReference type="InterPro" id="IPR005829">
    <property type="entry name" value="Sugar_transporter_CS"/>
</dbReference>
<protein>
    <recommendedName>
        <fullName evidence="8">Major facilitator superfamily (MFS) profile domain-containing protein</fullName>
    </recommendedName>
</protein>
<evidence type="ECO:0000313" key="9">
    <source>
        <dbReference type="EMBL" id="KAF7503205.1"/>
    </source>
</evidence>
<dbReference type="Proteomes" id="UP000606974">
    <property type="component" value="Unassembled WGS sequence"/>
</dbReference>
<feature type="transmembrane region" description="Helical" evidence="7">
    <location>
        <begin position="207"/>
        <end position="229"/>
    </location>
</feature>
<dbReference type="Pfam" id="PF07690">
    <property type="entry name" value="MFS_1"/>
    <property type="match status" value="1"/>
</dbReference>
<dbReference type="SUPFAM" id="SSF103473">
    <property type="entry name" value="MFS general substrate transporter"/>
    <property type="match status" value="1"/>
</dbReference>
<feature type="transmembrane region" description="Helical" evidence="7">
    <location>
        <begin position="450"/>
        <end position="477"/>
    </location>
</feature>
<evidence type="ECO:0000256" key="3">
    <source>
        <dbReference type="ARBA" id="ARBA00022692"/>
    </source>
</evidence>
<dbReference type="CDD" id="cd17323">
    <property type="entry name" value="MFS_Tpo1_MDR_like"/>
    <property type="match status" value="1"/>
</dbReference>
<dbReference type="GO" id="GO:0005886">
    <property type="term" value="C:plasma membrane"/>
    <property type="evidence" value="ECO:0007669"/>
    <property type="project" value="UniProtKB-SubCell"/>
</dbReference>
<dbReference type="PANTHER" id="PTHR23502:SF7">
    <property type="entry name" value="DRUG_PROTON ANTIPORTER YHK8-RELATED"/>
    <property type="match status" value="1"/>
</dbReference>
<evidence type="ECO:0000256" key="1">
    <source>
        <dbReference type="ARBA" id="ARBA00004651"/>
    </source>
</evidence>
<gene>
    <name evidence="9" type="ORF">GJ744_004208</name>
</gene>
<evidence type="ECO:0000259" key="8">
    <source>
        <dbReference type="PROSITE" id="PS50850"/>
    </source>
</evidence>
<dbReference type="GO" id="GO:0140115">
    <property type="term" value="P:export across plasma membrane"/>
    <property type="evidence" value="ECO:0007669"/>
    <property type="project" value="UniProtKB-ARBA"/>
</dbReference>
<feature type="region of interest" description="Disordered" evidence="6">
    <location>
        <begin position="1"/>
        <end position="24"/>
    </location>
</feature>
<name>A0A8H7A5V5_9EURO</name>
<comment type="similarity">
    <text evidence="2">Belongs to the major facilitator superfamily.</text>
</comment>
<feature type="transmembrane region" description="Helical" evidence="7">
    <location>
        <begin position="272"/>
        <end position="290"/>
    </location>
</feature>
<comment type="caution">
    <text evidence="9">The sequence shown here is derived from an EMBL/GenBank/DDBJ whole genome shotgun (WGS) entry which is preliminary data.</text>
</comment>
<evidence type="ECO:0000256" key="7">
    <source>
        <dbReference type="SAM" id="Phobius"/>
    </source>
</evidence>
<feature type="domain" description="Major facilitator superfamily (MFS) profile" evidence="8">
    <location>
        <begin position="116"/>
        <end position="549"/>
    </location>
</feature>
<keyword evidence="10" id="KW-1185">Reference proteome</keyword>
<keyword evidence="3 7" id="KW-0812">Transmembrane</keyword>
<dbReference type="InterPro" id="IPR020846">
    <property type="entry name" value="MFS_dom"/>
</dbReference>
<feature type="transmembrane region" description="Helical" evidence="7">
    <location>
        <begin position="425"/>
        <end position="444"/>
    </location>
</feature>
<proteinExistence type="inferred from homology"/>
<feature type="transmembrane region" description="Helical" evidence="7">
    <location>
        <begin position="182"/>
        <end position="201"/>
    </location>
</feature>
<dbReference type="InterPro" id="IPR011701">
    <property type="entry name" value="MFS"/>
</dbReference>
<dbReference type="Gene3D" id="1.20.1250.20">
    <property type="entry name" value="MFS general substrate transporter like domains"/>
    <property type="match status" value="1"/>
</dbReference>
<feature type="transmembrane region" description="Helical" evidence="7">
    <location>
        <begin position="114"/>
        <end position="138"/>
    </location>
</feature>
<dbReference type="GO" id="GO:0022857">
    <property type="term" value="F:transmembrane transporter activity"/>
    <property type="evidence" value="ECO:0007669"/>
    <property type="project" value="InterPro"/>
</dbReference>
<sequence length="555" mass="61825">MFPRDLEKQDQFHSVDPDRHPFSQSDSLCNCVEKVEEQGPHALNSSALCSTTSRRQIVTTLQPTRSHLTCLSDDAVPNSTPPQDISADQAKYAVGWDGDDDPLNPRNMHTARKWLITFTMALCSMCVTCTSSLYTLTYNQMNKEFGNSRIVATLGLSLFVFGLGLSPMVLSPLSEFYGRRPIYIGAFIFFTIWLIPCAVAPNIETMLVARFFDGLSGSAFLSVAGGTVGDMFSQSQLQAPMMVYTASPFIGPGLGPIIGGFINFFLNWRWSFYILLIWSGLMLAAIIFLIPETYHPVLLRNKARKLRKETGDDNYKAPIEIMDRSIARTVIRSLYRPFLLLVLDPMCLNLCLLSSILLGILYLFFGAFNLVFTTVHGFNLYQIGLSFCGLLVGMLLAIASDPLWQRNYLRLVRKNSNKSEPEYRLPPSIGGAVLTVIGLFWFAWTIHPSIHWIVPIIGSGFFGAGTVLVFSGVFTFLVEAFPLYAASGLAANSFARSSFAALFPLFALQLYNKLGYQWASSLLAFLTLVMAPFPYIFFLYGGRLRQKSRFASTGK</sequence>
<dbReference type="PANTHER" id="PTHR23502">
    <property type="entry name" value="MAJOR FACILITATOR SUPERFAMILY"/>
    <property type="match status" value="1"/>
</dbReference>
<evidence type="ECO:0000313" key="10">
    <source>
        <dbReference type="Proteomes" id="UP000606974"/>
    </source>
</evidence>
<dbReference type="PROSITE" id="PS00216">
    <property type="entry name" value="SUGAR_TRANSPORT_1"/>
    <property type="match status" value="1"/>
</dbReference>
<reference evidence="9" key="1">
    <citation type="submission" date="2020-02" db="EMBL/GenBank/DDBJ databases">
        <authorList>
            <person name="Palmer J.M."/>
        </authorList>
    </citation>
    <scope>NUCLEOTIDE SEQUENCE</scope>
    <source>
        <strain evidence="9">EPUS1.4</strain>
        <tissue evidence="9">Thallus</tissue>
    </source>
</reference>